<dbReference type="PATRIC" id="fig|272123.3.peg.4365"/>
<dbReference type="AlphaFoldDB" id="K9ZM37"/>
<keyword evidence="2" id="KW-1185">Reference proteome</keyword>
<sequence length="219" mass="25955">MTMTNTTWTKAHDEFCLENKIPPAAKLLWQWLIRQGINEEVEPDLSEFNTWVEKSRGKGFSHNYLKQMFQILVENRVIQTIKKYSWKIFKLIVRPLEWLKPRRKQKLQNSNSTYNSPTSNPTNSVDLDIQQQHILSNQQILSEHGVHFDTEEKEVLNRPQFEIKAALLLFKLRGAAEKINNPEGWIRHCLRRRYWEQPTNYAAICQHFGGAVKNIEDYF</sequence>
<dbReference type="KEGG" id="acy:Anacy_4020"/>
<proteinExistence type="predicted"/>
<gene>
    <name evidence="1" type="ordered locus">Anacy_4020</name>
</gene>
<reference evidence="2" key="1">
    <citation type="journal article" date="2013" name="Proc. Natl. Acad. Sci. U.S.A.">
        <title>Improving the coverage of the cyanobacterial phylum using diversity-driven genome sequencing.</title>
        <authorList>
            <person name="Shih P.M."/>
            <person name="Wu D."/>
            <person name="Latifi A."/>
            <person name="Axen S.D."/>
            <person name="Fewer D.P."/>
            <person name="Talla E."/>
            <person name="Calteau A."/>
            <person name="Cai F."/>
            <person name="Tandeau de Marsac N."/>
            <person name="Rippka R."/>
            <person name="Herdman M."/>
            <person name="Sivonen K."/>
            <person name="Coursin T."/>
            <person name="Laurent T."/>
            <person name="Goodwin L."/>
            <person name="Nolan M."/>
            <person name="Davenport K.W."/>
            <person name="Han C.S."/>
            <person name="Rubin E.M."/>
            <person name="Eisen J.A."/>
            <person name="Woyke T."/>
            <person name="Gugger M."/>
            <person name="Kerfeld C.A."/>
        </authorList>
    </citation>
    <scope>NUCLEOTIDE SEQUENCE [LARGE SCALE GENOMIC DNA]</scope>
    <source>
        <strain evidence="2">ATCC 27899 / PCC 7122</strain>
    </source>
</reference>
<evidence type="ECO:0000313" key="2">
    <source>
        <dbReference type="Proteomes" id="UP000010474"/>
    </source>
</evidence>
<dbReference type="Proteomes" id="UP000010474">
    <property type="component" value="Chromosome"/>
</dbReference>
<name>K9ZM37_ANACC</name>
<dbReference type="eggNOG" id="ENOG5030XXZ">
    <property type="taxonomic scope" value="Bacteria"/>
</dbReference>
<protein>
    <submittedName>
        <fullName evidence="1">Uncharacterized protein</fullName>
    </submittedName>
</protein>
<organism evidence="1 2">
    <name type="scientific">Anabaena cylindrica (strain ATCC 27899 / PCC 7122)</name>
    <dbReference type="NCBI Taxonomy" id="272123"/>
    <lineage>
        <taxon>Bacteria</taxon>
        <taxon>Bacillati</taxon>
        <taxon>Cyanobacteriota</taxon>
        <taxon>Cyanophyceae</taxon>
        <taxon>Nostocales</taxon>
        <taxon>Nostocaceae</taxon>
        <taxon>Anabaena</taxon>
    </lineage>
</organism>
<accession>K9ZM37</accession>
<dbReference type="OrthoDB" id="484142at2"/>
<dbReference type="RefSeq" id="WP_015216008.1">
    <property type="nucleotide sequence ID" value="NC_019771.1"/>
</dbReference>
<dbReference type="STRING" id="272123.Anacy_4020"/>
<dbReference type="HOGENOM" id="CLU_1271216_0_0_3"/>
<evidence type="ECO:0000313" key="1">
    <source>
        <dbReference type="EMBL" id="AFZ59390.1"/>
    </source>
</evidence>
<dbReference type="EMBL" id="CP003659">
    <property type="protein sequence ID" value="AFZ59390.1"/>
    <property type="molecule type" value="Genomic_DNA"/>
</dbReference>